<dbReference type="RefSeq" id="WP_167680549.1">
    <property type="nucleotide sequence ID" value="NZ_JAATWB010000001.1"/>
</dbReference>
<gene>
    <name evidence="1" type="ORF">HCX48_00435</name>
</gene>
<organism evidence="1 2">
    <name type="scientific">Rhodocyclus gracilis</name>
    <dbReference type="NCBI Taxonomy" id="2929842"/>
    <lineage>
        <taxon>Bacteria</taxon>
        <taxon>Pseudomonadati</taxon>
        <taxon>Pseudomonadota</taxon>
        <taxon>Betaproteobacteria</taxon>
        <taxon>Rhodocyclales</taxon>
        <taxon>Rhodocyclaceae</taxon>
        <taxon>Rhodocyclus</taxon>
    </lineage>
</organism>
<evidence type="ECO:0000313" key="2">
    <source>
        <dbReference type="Proteomes" id="UP000720344"/>
    </source>
</evidence>
<evidence type="ECO:0000313" key="1">
    <source>
        <dbReference type="EMBL" id="NJA87694.1"/>
    </source>
</evidence>
<evidence type="ECO:0008006" key="3">
    <source>
        <dbReference type="Google" id="ProtNLM"/>
    </source>
</evidence>
<accession>A0ABX0WGU6</accession>
<proteinExistence type="predicted"/>
<name>A0ABX0WGU6_9RHOO</name>
<protein>
    <recommendedName>
        <fullName evidence="3">CBS domain-containing protein</fullName>
    </recommendedName>
</protein>
<sequence>MDLLLNPEKWMETPVSTVATAMTEQGVSKLLLAVGRDGKALFALVVISGEDTQALLDALGAKERELEAAHGVPA</sequence>
<comment type="caution">
    <text evidence="1">The sequence shown here is derived from an EMBL/GenBank/DDBJ whole genome shotgun (WGS) entry which is preliminary data.</text>
</comment>
<reference evidence="2" key="1">
    <citation type="submission" date="2020-03" db="EMBL/GenBank/DDBJ databases">
        <title>Whole-genome sequence of the purple nonsulfur bacterium Rhodocyclus tenuis DSM112.</title>
        <authorList>
            <person name="Kyndt J.A."/>
            <person name="Meyer T.E."/>
        </authorList>
    </citation>
    <scope>NUCLEOTIDE SEQUENCE [LARGE SCALE GENOMIC DNA]</scope>
    <source>
        <strain evidence="2">DSM 112</strain>
    </source>
</reference>
<keyword evidence="2" id="KW-1185">Reference proteome</keyword>
<dbReference type="EMBL" id="JAATWB010000001">
    <property type="protein sequence ID" value="NJA87694.1"/>
    <property type="molecule type" value="Genomic_DNA"/>
</dbReference>
<dbReference type="Proteomes" id="UP000720344">
    <property type="component" value="Unassembled WGS sequence"/>
</dbReference>